<organism evidence="1 2">
    <name type="scientific">Tepidibacter thalassicus DSM 15285</name>
    <dbReference type="NCBI Taxonomy" id="1123350"/>
    <lineage>
        <taxon>Bacteria</taxon>
        <taxon>Bacillati</taxon>
        <taxon>Bacillota</taxon>
        <taxon>Clostridia</taxon>
        <taxon>Peptostreptococcales</taxon>
        <taxon>Peptostreptococcaceae</taxon>
        <taxon>Tepidibacter</taxon>
    </lineage>
</organism>
<evidence type="ECO:0000313" key="2">
    <source>
        <dbReference type="Proteomes" id="UP000242520"/>
    </source>
</evidence>
<dbReference type="EMBL" id="FQXH01000041">
    <property type="protein sequence ID" value="SHH53475.1"/>
    <property type="molecule type" value="Genomic_DNA"/>
</dbReference>
<evidence type="ECO:0000313" key="1">
    <source>
        <dbReference type="EMBL" id="SHH53475.1"/>
    </source>
</evidence>
<dbReference type="RefSeq" id="WP_072726489.1">
    <property type="nucleotide sequence ID" value="NZ_FQXH01000041.1"/>
</dbReference>
<sequence length="335" mass="40100">MFSIIRRGSKFLVIESKNIHKLSEYFVNKLGAVRESCLVTAFREAGEEYTIIFLVEKVKEVIRCSECIDILIIKEEPDIILCKVLNDNIRECITFSRIAPRIIFMRTFGDIEKTIEKVKEDYIAEEGHIIDLLDNYNDKGTILAFTEKPLKKSMNLEDIYEKSLFIYEKYSDIFKKLRIHALKYLNAGLGNKDWYEIEIKIYDRYGAYKLHYERLLKVLEELELGFILGESWTKDYPRLFMAVGVYRIRFFTFYDPKYIKKILVGLEFLENGIRIVDYDVYYNRKKINWTDVIEDNLRSKNLLSQKYRKEIFLKLEEKEIKEIMDLEYKIIKTRD</sequence>
<dbReference type="OrthoDB" id="2383at2"/>
<dbReference type="Proteomes" id="UP000242520">
    <property type="component" value="Unassembled WGS sequence"/>
</dbReference>
<keyword evidence="2" id="KW-1185">Reference proteome</keyword>
<dbReference type="STRING" id="1123350.SAMN02744040_02279"/>
<dbReference type="AlphaFoldDB" id="A0A1M5TRN3"/>
<name>A0A1M5TRN3_9FIRM</name>
<accession>A0A1M5TRN3</accession>
<reference evidence="2" key="1">
    <citation type="submission" date="2016-11" db="EMBL/GenBank/DDBJ databases">
        <authorList>
            <person name="Varghese N."/>
            <person name="Submissions S."/>
        </authorList>
    </citation>
    <scope>NUCLEOTIDE SEQUENCE [LARGE SCALE GENOMIC DNA]</scope>
    <source>
        <strain evidence="2">DSM 15285</strain>
    </source>
</reference>
<protein>
    <submittedName>
        <fullName evidence="1">Uncharacterized protein</fullName>
    </submittedName>
</protein>
<gene>
    <name evidence="1" type="ORF">SAMN02744040_02279</name>
</gene>
<proteinExistence type="predicted"/>